<dbReference type="KEGG" id="ehn:H9Q80_06885"/>
<dbReference type="InterPro" id="IPR009057">
    <property type="entry name" value="Homeodomain-like_sf"/>
</dbReference>
<dbReference type="PANTHER" id="PTHR30514">
    <property type="entry name" value="GLUCOKINASE"/>
    <property type="match status" value="1"/>
</dbReference>
<evidence type="ECO:0000259" key="1">
    <source>
        <dbReference type="PROSITE" id="PS51071"/>
    </source>
</evidence>
<reference evidence="2 3" key="1">
    <citation type="submission" date="2020-08" db="EMBL/GenBank/DDBJ databases">
        <authorList>
            <person name="Liu C."/>
            <person name="Sun Q."/>
        </authorList>
    </citation>
    <scope>NUCLEOTIDE SEQUENCE [LARGE SCALE GENOMIC DNA]</scope>
    <source>
        <strain evidence="2 3">NSJ-61</strain>
    </source>
</reference>
<dbReference type="SUPFAM" id="SSF46689">
    <property type="entry name" value="Homeodomain-like"/>
    <property type="match status" value="1"/>
</dbReference>
<sequence length="267" mass="31074">MAMQTPVLSLLLREINVTNKKGSSYDIAKALMQHYHEIPSLTIHELADTCFISSASLSRFIRMLGFDHYTEFRNACQKEIGIEVDYSKEVSKASIDDMRPILKHYTENIKNNIDFTFQQLDFKQLERITKKMFEAKEMAFFGLEFATLLGQHFQVKMASMNKLVRLGLTYEEQKVIAANLHEGALVFVASLEGGYFYRNDEVMEILKEKHVTIVAMTMNENTKLMKDVDEILICNKENSNTEGRITLLYMIEILLMYYFVNYQMYNI</sequence>
<dbReference type="Gene3D" id="3.40.50.10490">
    <property type="entry name" value="Glucose-6-phosphate isomerase like protein, domain 1"/>
    <property type="match status" value="1"/>
</dbReference>
<dbReference type="Proteomes" id="UP000515856">
    <property type="component" value="Chromosome"/>
</dbReference>
<feature type="domain" description="HTH rpiR-type" evidence="1">
    <location>
        <begin position="7"/>
        <end position="83"/>
    </location>
</feature>
<dbReference type="InterPro" id="IPR046348">
    <property type="entry name" value="SIS_dom_sf"/>
</dbReference>
<dbReference type="Pfam" id="PF01380">
    <property type="entry name" value="SIS"/>
    <property type="match status" value="1"/>
</dbReference>
<accession>A0A7G9GS80</accession>
<organism evidence="2 3">
    <name type="scientific">[Eubacterium] hominis</name>
    <dbReference type="NCBI Taxonomy" id="2764325"/>
    <lineage>
        <taxon>Bacteria</taxon>
        <taxon>Bacillati</taxon>
        <taxon>Bacillota</taxon>
        <taxon>Erysipelotrichia</taxon>
        <taxon>Erysipelotrichales</taxon>
        <taxon>Erysipelotrichaceae</taxon>
        <taxon>Amedibacillus</taxon>
    </lineage>
</organism>
<dbReference type="PANTHER" id="PTHR30514:SF10">
    <property type="entry name" value="MURR_RPIR FAMILY TRANSCRIPTIONAL REGULATOR"/>
    <property type="match status" value="1"/>
</dbReference>
<dbReference type="InterPro" id="IPR047640">
    <property type="entry name" value="RpiR-like"/>
</dbReference>
<dbReference type="InterPro" id="IPR001347">
    <property type="entry name" value="SIS_dom"/>
</dbReference>
<dbReference type="GO" id="GO:0003700">
    <property type="term" value="F:DNA-binding transcription factor activity"/>
    <property type="evidence" value="ECO:0007669"/>
    <property type="project" value="InterPro"/>
</dbReference>
<protein>
    <submittedName>
        <fullName evidence="2">MurR/RpiR family transcriptional regulator</fullName>
    </submittedName>
</protein>
<dbReference type="GO" id="GO:1901135">
    <property type="term" value="P:carbohydrate derivative metabolic process"/>
    <property type="evidence" value="ECO:0007669"/>
    <property type="project" value="InterPro"/>
</dbReference>
<dbReference type="SUPFAM" id="SSF53697">
    <property type="entry name" value="SIS domain"/>
    <property type="match status" value="1"/>
</dbReference>
<evidence type="ECO:0000313" key="3">
    <source>
        <dbReference type="Proteomes" id="UP000515856"/>
    </source>
</evidence>
<proteinExistence type="predicted"/>
<dbReference type="Pfam" id="PF01418">
    <property type="entry name" value="HTH_6"/>
    <property type="match status" value="1"/>
</dbReference>
<dbReference type="GO" id="GO:0003677">
    <property type="term" value="F:DNA binding"/>
    <property type="evidence" value="ECO:0007669"/>
    <property type="project" value="InterPro"/>
</dbReference>
<dbReference type="EMBL" id="CP060636">
    <property type="protein sequence ID" value="QNM13662.1"/>
    <property type="molecule type" value="Genomic_DNA"/>
</dbReference>
<keyword evidence="3" id="KW-1185">Reference proteome</keyword>
<gene>
    <name evidence="2" type="ORF">H9Q80_06885</name>
</gene>
<dbReference type="AlphaFoldDB" id="A0A7G9GS80"/>
<dbReference type="InterPro" id="IPR036388">
    <property type="entry name" value="WH-like_DNA-bd_sf"/>
</dbReference>
<dbReference type="Gene3D" id="1.10.10.10">
    <property type="entry name" value="Winged helix-like DNA-binding domain superfamily/Winged helix DNA-binding domain"/>
    <property type="match status" value="1"/>
</dbReference>
<name>A0A7G9GS80_9FIRM</name>
<dbReference type="PROSITE" id="PS51071">
    <property type="entry name" value="HTH_RPIR"/>
    <property type="match status" value="1"/>
</dbReference>
<evidence type="ECO:0000313" key="2">
    <source>
        <dbReference type="EMBL" id="QNM13662.1"/>
    </source>
</evidence>
<dbReference type="RefSeq" id="WP_158552305.1">
    <property type="nucleotide sequence ID" value="NZ_CP060636.1"/>
</dbReference>
<dbReference type="InterPro" id="IPR000281">
    <property type="entry name" value="HTH_RpiR"/>
</dbReference>
<dbReference type="GO" id="GO:0097367">
    <property type="term" value="F:carbohydrate derivative binding"/>
    <property type="evidence" value="ECO:0007669"/>
    <property type="project" value="InterPro"/>
</dbReference>